<dbReference type="RefSeq" id="WP_017058642.1">
    <property type="nucleotide sequence ID" value="NZ_JBGONX010000007.1"/>
</dbReference>
<evidence type="ECO:0000313" key="2">
    <source>
        <dbReference type="Proteomes" id="UP001569177"/>
    </source>
</evidence>
<organism evidence="1 2">
    <name type="scientific">Vibrio kanaloae</name>
    <dbReference type="NCBI Taxonomy" id="170673"/>
    <lineage>
        <taxon>Bacteria</taxon>
        <taxon>Pseudomonadati</taxon>
        <taxon>Pseudomonadota</taxon>
        <taxon>Gammaproteobacteria</taxon>
        <taxon>Vibrionales</taxon>
        <taxon>Vibrionaceae</taxon>
        <taxon>Vibrio</taxon>
    </lineage>
</organism>
<proteinExistence type="predicted"/>
<evidence type="ECO:0000313" key="1">
    <source>
        <dbReference type="EMBL" id="MEZ8089700.1"/>
    </source>
</evidence>
<comment type="caution">
    <text evidence="1">The sequence shown here is derived from an EMBL/GenBank/DDBJ whole genome shotgun (WGS) entry which is preliminary data.</text>
</comment>
<gene>
    <name evidence="1" type="ORF">ACED24_06525</name>
</gene>
<accession>A0ABV4LDI5</accession>
<sequence>MKQLYVAMTRPKQLVGVAIDNSRFPEDKRDIALKNGWNVVDLTVDNQRG</sequence>
<reference evidence="1 2" key="1">
    <citation type="submission" date="2024-06" db="EMBL/GenBank/DDBJ databases">
        <authorList>
            <person name="Steensen K."/>
            <person name="Seneca J."/>
            <person name="Bartlau N."/>
            <person name="Yu A.X."/>
            <person name="Polz M.F."/>
        </authorList>
    </citation>
    <scope>NUCLEOTIDE SEQUENCE [LARGE SCALE GENOMIC DNA]</scope>
    <source>
        <strain evidence="1 2">5S240</strain>
    </source>
</reference>
<protein>
    <submittedName>
        <fullName evidence="1">Uncharacterized protein</fullName>
    </submittedName>
</protein>
<dbReference type="Proteomes" id="UP001569177">
    <property type="component" value="Unassembled WGS sequence"/>
</dbReference>
<name>A0ABV4LDI5_9VIBR</name>
<dbReference type="EMBL" id="JBGOOJ010000004">
    <property type="protein sequence ID" value="MEZ8089700.1"/>
    <property type="molecule type" value="Genomic_DNA"/>
</dbReference>
<keyword evidence="2" id="KW-1185">Reference proteome</keyword>